<feature type="compositionally biased region" description="Basic and acidic residues" evidence="1">
    <location>
        <begin position="130"/>
        <end position="165"/>
    </location>
</feature>
<evidence type="ECO:0000313" key="2">
    <source>
        <dbReference type="EMBL" id="KAJ8919947.1"/>
    </source>
</evidence>
<proteinExistence type="predicted"/>
<feature type="region of interest" description="Disordered" evidence="1">
    <location>
        <begin position="122"/>
        <end position="180"/>
    </location>
</feature>
<comment type="caution">
    <text evidence="2">The sequence shown here is derived from an EMBL/GenBank/DDBJ whole genome shotgun (WGS) entry which is preliminary data.</text>
</comment>
<gene>
    <name evidence="2" type="ORF">NQ315_006476</name>
</gene>
<evidence type="ECO:0000313" key="3">
    <source>
        <dbReference type="Proteomes" id="UP001159042"/>
    </source>
</evidence>
<keyword evidence="3" id="KW-1185">Reference proteome</keyword>
<evidence type="ECO:0000256" key="1">
    <source>
        <dbReference type="SAM" id="MobiDB-lite"/>
    </source>
</evidence>
<dbReference type="AlphaFoldDB" id="A0AAV8W132"/>
<dbReference type="Proteomes" id="UP001159042">
    <property type="component" value="Unassembled WGS sequence"/>
</dbReference>
<dbReference type="EMBL" id="JANEYG010000016">
    <property type="protein sequence ID" value="KAJ8919947.1"/>
    <property type="molecule type" value="Genomic_DNA"/>
</dbReference>
<sequence length="370" mass="41786">MLTVEGADDGYRHLSRIAKRNFLSRERDYLKTKPLSDDLRLFIRRQRRRAPVFLAKYKRNDEAKEPEHMFVVDNGNIVPLDNMTDVTAVPNANPSELGNFTVIPLVIPITVKMFTNATLCRNETSDSSEDDVRSTESLRQSDKRTAVEEQVVEKPVKLAEREEPKPPPTSPKTTKETTPSTELIIENALSTLKSDSMRFLNKVLNDVQDLISYEKEGKSTGNNEGAMCTVIGDWDTNAGGMQLQISLRNESLNSPKVEVVEQEPAAEKGFLRACQWNITSYMPFNHSSLMILTAVSDKSVASFIGDCRICQGAETITGSWMVARRSADCKDRQQTHSFFSDVMRKSNIRRLQKEHLDELSTKDLVTTTEF</sequence>
<name>A0AAV8W132_9CUCU</name>
<protein>
    <submittedName>
        <fullName evidence="2">Uncharacterized protein</fullName>
    </submittedName>
</protein>
<accession>A0AAV8W132</accession>
<reference evidence="2 3" key="1">
    <citation type="journal article" date="2023" name="Insect Mol. Biol.">
        <title>Genome sequencing provides insights into the evolution of gene families encoding plant cell wall-degrading enzymes in longhorned beetles.</title>
        <authorList>
            <person name="Shin N.R."/>
            <person name="Okamura Y."/>
            <person name="Kirsch R."/>
            <person name="Pauchet Y."/>
        </authorList>
    </citation>
    <scope>NUCLEOTIDE SEQUENCE [LARGE SCALE GENOMIC DNA]</scope>
    <source>
        <strain evidence="2">EAD_L_NR</strain>
    </source>
</reference>
<organism evidence="2 3">
    <name type="scientific">Exocentrus adspersus</name>
    <dbReference type="NCBI Taxonomy" id="1586481"/>
    <lineage>
        <taxon>Eukaryota</taxon>
        <taxon>Metazoa</taxon>
        <taxon>Ecdysozoa</taxon>
        <taxon>Arthropoda</taxon>
        <taxon>Hexapoda</taxon>
        <taxon>Insecta</taxon>
        <taxon>Pterygota</taxon>
        <taxon>Neoptera</taxon>
        <taxon>Endopterygota</taxon>
        <taxon>Coleoptera</taxon>
        <taxon>Polyphaga</taxon>
        <taxon>Cucujiformia</taxon>
        <taxon>Chrysomeloidea</taxon>
        <taxon>Cerambycidae</taxon>
        <taxon>Lamiinae</taxon>
        <taxon>Acanthocinini</taxon>
        <taxon>Exocentrus</taxon>
    </lineage>
</organism>